<evidence type="ECO:0000256" key="2">
    <source>
        <dbReference type="SAM" id="MobiDB-lite"/>
    </source>
</evidence>
<dbReference type="RefSeq" id="WP_156006101.1">
    <property type="nucleotide sequence ID" value="NZ_CP046276.1"/>
</dbReference>
<evidence type="ECO:0000313" key="4">
    <source>
        <dbReference type="Proteomes" id="UP000424468"/>
    </source>
</evidence>
<feature type="region of interest" description="Disordered" evidence="2">
    <location>
        <begin position="328"/>
        <end position="361"/>
    </location>
</feature>
<dbReference type="EMBL" id="CP046276">
    <property type="protein sequence ID" value="QGS51787.1"/>
    <property type="molecule type" value="Genomic_DNA"/>
</dbReference>
<feature type="compositionally biased region" description="Basic and acidic residues" evidence="2">
    <location>
        <begin position="337"/>
        <end position="352"/>
    </location>
</feature>
<gene>
    <name evidence="3" type="ORF">STABA_v1c04240</name>
</gene>
<keyword evidence="1" id="KW-0175">Coiled coil</keyword>
<sequence>MADKVKILQIRQAKFEERKKQRKNNFSPVEKVWFDNVLEESLTLDDFDKTINLKNIKSAKISLVQNANSHFFKPKNIDEVGFEKKDLGTPTFETLNIVDRRILKRPSQLPSDILFLRESSYLKEQKMKDLMLDKLNVDIKFKNNFNNYRLIEGASKNFDTKGFEVIDEDYNDEEFLTSPSDKNEIKDNIIQNLPKDVEKLIKKEDEKEKKQEENVEQGINWNEIDLDSFDENEDNIQVKRNEESIQFKHSKSEVAEKQNEENKESLLKDIEKLNVNIESLEDKVEAQQNIFEPEPPKEDDKVVDPVIEEKILSFEKKLEDIFYKEAKEEEQMQQEQEEIKFDQEKNNNENKHQKVSKKEKKIKNEEKNIISANQEEYQNTIEKSIPVVNNVDFTIADKTDDLERVIKNNENIKNSVFENNNPLLTQEKGASDTTVLVEKIVNNAKTIKNANLETSKFDDFEAWLNNSKQINKLSKIAKKEQKRMIKLQKGKK</sequence>
<accession>A0A6I6C4Q4</accession>
<dbReference type="KEGG" id="stab:STABA_v1c04240"/>
<evidence type="ECO:0000256" key="1">
    <source>
        <dbReference type="SAM" id="Coils"/>
    </source>
</evidence>
<feature type="coiled-coil region" evidence="1">
    <location>
        <begin position="256"/>
        <end position="290"/>
    </location>
</feature>
<keyword evidence="4" id="KW-1185">Reference proteome</keyword>
<name>A0A6I6C4Q4_9MOLU</name>
<proteinExistence type="predicted"/>
<protein>
    <submittedName>
        <fullName evidence="3">Uncharacterized protein</fullName>
    </submittedName>
</protein>
<dbReference type="OrthoDB" id="389387at2"/>
<dbReference type="Proteomes" id="UP000424468">
    <property type="component" value="Chromosome"/>
</dbReference>
<dbReference type="AlphaFoldDB" id="A0A6I6C4Q4"/>
<organism evidence="3 4">
    <name type="scientific">Spiroplasma tabanidicola</name>
    <dbReference type="NCBI Taxonomy" id="324079"/>
    <lineage>
        <taxon>Bacteria</taxon>
        <taxon>Bacillati</taxon>
        <taxon>Mycoplasmatota</taxon>
        <taxon>Mollicutes</taxon>
        <taxon>Entomoplasmatales</taxon>
        <taxon>Spiroplasmataceae</taxon>
        <taxon>Spiroplasma</taxon>
    </lineage>
</organism>
<evidence type="ECO:0000313" key="3">
    <source>
        <dbReference type="EMBL" id="QGS51787.1"/>
    </source>
</evidence>
<reference evidence="3 4" key="1">
    <citation type="submission" date="2019-11" db="EMBL/GenBank/DDBJ databases">
        <title>Complete genome sequence of Spiroplasma tabanidicola TAUS-1 (DSM 22603).</title>
        <authorList>
            <person name="Huang C.-T."/>
            <person name="Lin Y.-C."/>
            <person name="Kuo C.-H."/>
        </authorList>
    </citation>
    <scope>NUCLEOTIDE SEQUENCE [LARGE SCALE GENOMIC DNA]</scope>
    <source>
        <strain evidence="3 4">TAUS-1</strain>
    </source>
</reference>